<dbReference type="Pfam" id="PF12840">
    <property type="entry name" value="HTH_20"/>
    <property type="match status" value="1"/>
</dbReference>
<evidence type="ECO:0000313" key="6">
    <source>
        <dbReference type="Proteomes" id="UP000519897"/>
    </source>
</evidence>
<organism evidence="5 6">
    <name type="scientific">Rhizobium rhizoryzae</name>
    <dbReference type="NCBI Taxonomy" id="451876"/>
    <lineage>
        <taxon>Bacteria</taxon>
        <taxon>Pseudomonadati</taxon>
        <taxon>Pseudomonadota</taxon>
        <taxon>Alphaproteobacteria</taxon>
        <taxon>Hyphomicrobiales</taxon>
        <taxon>Rhizobiaceae</taxon>
        <taxon>Rhizobium/Agrobacterium group</taxon>
        <taxon>Rhizobium</taxon>
    </lineage>
</organism>
<proteinExistence type="predicted"/>
<evidence type="ECO:0000259" key="4">
    <source>
        <dbReference type="PROSITE" id="PS50987"/>
    </source>
</evidence>
<dbReference type="InterPro" id="IPR001845">
    <property type="entry name" value="HTH_ArsR_DNA-bd_dom"/>
</dbReference>
<name>A0A7W6LEA9_9HYPH</name>
<accession>A0A7W6LEA9</accession>
<keyword evidence="1" id="KW-0805">Transcription regulation</keyword>
<dbReference type="AlphaFoldDB" id="A0A7W6LEA9"/>
<dbReference type="SUPFAM" id="SSF46785">
    <property type="entry name" value="Winged helix' DNA-binding domain"/>
    <property type="match status" value="1"/>
</dbReference>
<dbReference type="Proteomes" id="UP000519897">
    <property type="component" value="Unassembled WGS sequence"/>
</dbReference>
<evidence type="ECO:0000256" key="1">
    <source>
        <dbReference type="ARBA" id="ARBA00023015"/>
    </source>
</evidence>
<dbReference type="Gene3D" id="1.10.10.10">
    <property type="entry name" value="Winged helix-like DNA-binding domain superfamily/Winged helix DNA-binding domain"/>
    <property type="match status" value="1"/>
</dbReference>
<keyword evidence="3" id="KW-0804">Transcription</keyword>
<dbReference type="PANTHER" id="PTHR43132">
    <property type="entry name" value="ARSENICAL RESISTANCE OPERON REPRESSOR ARSR-RELATED"/>
    <property type="match status" value="1"/>
</dbReference>
<dbReference type="GO" id="GO:0003677">
    <property type="term" value="F:DNA binding"/>
    <property type="evidence" value="ECO:0007669"/>
    <property type="project" value="UniProtKB-KW"/>
</dbReference>
<comment type="caution">
    <text evidence="5">The sequence shown here is derived from an EMBL/GenBank/DDBJ whole genome shotgun (WGS) entry which is preliminary data.</text>
</comment>
<dbReference type="SMART" id="SM00418">
    <property type="entry name" value="HTH_ARSR"/>
    <property type="match status" value="1"/>
</dbReference>
<dbReference type="CDD" id="cd00090">
    <property type="entry name" value="HTH_ARSR"/>
    <property type="match status" value="1"/>
</dbReference>
<evidence type="ECO:0000256" key="3">
    <source>
        <dbReference type="ARBA" id="ARBA00023163"/>
    </source>
</evidence>
<keyword evidence="6" id="KW-1185">Reference proteome</keyword>
<reference evidence="5 6" key="1">
    <citation type="submission" date="2020-08" db="EMBL/GenBank/DDBJ databases">
        <title>Genomic Encyclopedia of Type Strains, Phase IV (KMG-IV): sequencing the most valuable type-strain genomes for metagenomic binning, comparative biology and taxonomic classification.</title>
        <authorList>
            <person name="Goeker M."/>
        </authorList>
    </citation>
    <scope>NUCLEOTIDE SEQUENCE [LARGE SCALE GENOMIC DNA]</scope>
    <source>
        <strain evidence="5 6">DSM 29514</strain>
    </source>
</reference>
<dbReference type="InterPro" id="IPR051011">
    <property type="entry name" value="Metal_resp_trans_reg"/>
</dbReference>
<sequence>MDEKNVIDALGALAQSTRLQTFRLLVSREPEGMAAGEIAKALDVPQNTMSAHLSTLSQAGLVLAERQGRSIIYRADLDGLRAVTLFLLKDCCGGNSQICAPIIAELTPCCAPGANTKTC</sequence>
<dbReference type="PANTHER" id="PTHR43132:SF2">
    <property type="entry name" value="ARSENICAL RESISTANCE OPERON REPRESSOR ARSR-RELATED"/>
    <property type="match status" value="1"/>
</dbReference>
<dbReference type="InterPro" id="IPR011991">
    <property type="entry name" value="ArsR-like_HTH"/>
</dbReference>
<evidence type="ECO:0000313" key="5">
    <source>
        <dbReference type="EMBL" id="MBB4142816.1"/>
    </source>
</evidence>
<evidence type="ECO:0000256" key="2">
    <source>
        <dbReference type="ARBA" id="ARBA00023125"/>
    </source>
</evidence>
<dbReference type="GO" id="GO:0003700">
    <property type="term" value="F:DNA-binding transcription factor activity"/>
    <property type="evidence" value="ECO:0007669"/>
    <property type="project" value="InterPro"/>
</dbReference>
<dbReference type="PROSITE" id="PS50987">
    <property type="entry name" value="HTH_ARSR_2"/>
    <property type="match status" value="1"/>
</dbReference>
<keyword evidence="2 5" id="KW-0238">DNA-binding</keyword>
<protein>
    <submittedName>
        <fullName evidence="5">DNA-binding transcriptional ArsR family regulator</fullName>
    </submittedName>
</protein>
<dbReference type="InterPro" id="IPR036388">
    <property type="entry name" value="WH-like_DNA-bd_sf"/>
</dbReference>
<dbReference type="RefSeq" id="WP_062552911.1">
    <property type="nucleotide sequence ID" value="NZ_CP049250.1"/>
</dbReference>
<dbReference type="PRINTS" id="PR00778">
    <property type="entry name" value="HTHARSR"/>
</dbReference>
<dbReference type="NCBIfam" id="NF033788">
    <property type="entry name" value="HTH_metalloreg"/>
    <property type="match status" value="1"/>
</dbReference>
<dbReference type="InterPro" id="IPR036390">
    <property type="entry name" value="WH_DNA-bd_sf"/>
</dbReference>
<dbReference type="EMBL" id="JACIEC010000001">
    <property type="protein sequence ID" value="MBB4142816.1"/>
    <property type="molecule type" value="Genomic_DNA"/>
</dbReference>
<gene>
    <name evidence="5" type="ORF">GGQ72_001315</name>
</gene>
<feature type="domain" description="HTH arsR-type" evidence="4">
    <location>
        <begin position="1"/>
        <end position="95"/>
    </location>
</feature>